<gene>
    <name evidence="1" type="ORF">FSC10_07790</name>
</gene>
<proteinExistence type="predicted"/>
<sequence>MASRAEIGVKIREARRKLDYTQQMMAKKSGVNKSTISEIENGRFTGSFDIFERLIDAVGLQFEVTPKKRNLPNWNDIDTLFSEED</sequence>
<dbReference type="GeneID" id="58163190"/>
<dbReference type="CDD" id="cd00093">
    <property type="entry name" value="HTH_XRE"/>
    <property type="match status" value="1"/>
</dbReference>
<evidence type="ECO:0000313" key="1">
    <source>
        <dbReference type="EMBL" id="QIC67275.1"/>
    </source>
</evidence>
<accession>A0A6C0XUB3</accession>
<dbReference type="InterPro" id="IPR010982">
    <property type="entry name" value="Lambda_DNA-bd_dom_sf"/>
</dbReference>
<dbReference type="PROSITE" id="PS50943">
    <property type="entry name" value="HTH_CROC1"/>
    <property type="match status" value="1"/>
</dbReference>
<dbReference type="Gene3D" id="1.10.260.40">
    <property type="entry name" value="lambda repressor-like DNA-binding domains"/>
    <property type="match status" value="1"/>
</dbReference>
<reference evidence="1 2" key="1">
    <citation type="submission" date="2019-09" db="EMBL/GenBank/DDBJ databases">
        <title>Non-baumannii Acinetobacter spp. carrying blaNDM-1 isolated in China.</title>
        <authorList>
            <person name="Cui C."/>
            <person name="Chen C."/>
            <person name="Sun J."/>
            <person name="Liu Y."/>
        </authorList>
    </citation>
    <scope>NUCLEOTIDE SEQUENCE [LARGE SCALE GENOMIC DNA]</scope>
    <source>
        <strain evidence="1 2">HZE23-1</strain>
    </source>
</reference>
<dbReference type="AlphaFoldDB" id="A0A6C0XUB3"/>
<protein>
    <submittedName>
        <fullName evidence="1">Helix-turn-helix transcriptional regulator</fullName>
    </submittedName>
</protein>
<dbReference type="EMBL" id="CP044463">
    <property type="protein sequence ID" value="QIC67275.1"/>
    <property type="molecule type" value="Genomic_DNA"/>
</dbReference>
<dbReference type="SUPFAM" id="SSF47413">
    <property type="entry name" value="lambda repressor-like DNA-binding domains"/>
    <property type="match status" value="1"/>
</dbReference>
<dbReference type="Pfam" id="PF01381">
    <property type="entry name" value="HTH_3"/>
    <property type="match status" value="1"/>
</dbReference>
<dbReference type="InterPro" id="IPR001387">
    <property type="entry name" value="Cro/C1-type_HTH"/>
</dbReference>
<name>A0A6C0XUB3_9GAMM</name>
<dbReference type="SMART" id="SM00530">
    <property type="entry name" value="HTH_XRE"/>
    <property type="match status" value="1"/>
</dbReference>
<organism evidence="1 2">
    <name type="scientific">Acinetobacter schindleri</name>
    <dbReference type="NCBI Taxonomy" id="108981"/>
    <lineage>
        <taxon>Bacteria</taxon>
        <taxon>Pseudomonadati</taxon>
        <taxon>Pseudomonadota</taxon>
        <taxon>Gammaproteobacteria</taxon>
        <taxon>Moraxellales</taxon>
        <taxon>Moraxellaceae</taxon>
        <taxon>Acinetobacter</taxon>
    </lineage>
</organism>
<dbReference type="RefSeq" id="WP_004894712.1">
    <property type="nucleotide sequence ID" value="NZ_BCMD01000004.1"/>
</dbReference>
<evidence type="ECO:0000313" key="2">
    <source>
        <dbReference type="Proteomes" id="UP000503505"/>
    </source>
</evidence>
<dbReference type="Proteomes" id="UP000503505">
    <property type="component" value="Chromosome"/>
</dbReference>
<dbReference type="GO" id="GO:0003677">
    <property type="term" value="F:DNA binding"/>
    <property type="evidence" value="ECO:0007669"/>
    <property type="project" value="InterPro"/>
</dbReference>